<dbReference type="AlphaFoldDB" id="A0A250JU60"/>
<feature type="region of interest" description="Disordered" evidence="1">
    <location>
        <begin position="1"/>
        <end position="43"/>
    </location>
</feature>
<accession>A0A250JU60</accession>
<organism evidence="2 3">
    <name type="scientific">Corallococcus macrosporus DSM 14697</name>
    <dbReference type="NCBI Taxonomy" id="1189310"/>
    <lineage>
        <taxon>Bacteria</taxon>
        <taxon>Pseudomonadati</taxon>
        <taxon>Myxococcota</taxon>
        <taxon>Myxococcia</taxon>
        <taxon>Myxococcales</taxon>
        <taxon>Cystobacterineae</taxon>
        <taxon>Myxococcaceae</taxon>
        <taxon>Corallococcus</taxon>
    </lineage>
</organism>
<evidence type="ECO:0000313" key="3">
    <source>
        <dbReference type="Proteomes" id="UP000217343"/>
    </source>
</evidence>
<proteinExistence type="predicted"/>
<gene>
    <name evidence="2" type="ORF">MYMAC_002251</name>
</gene>
<evidence type="ECO:0000256" key="1">
    <source>
        <dbReference type="SAM" id="MobiDB-lite"/>
    </source>
</evidence>
<dbReference type="EMBL" id="CP022203">
    <property type="protein sequence ID" value="ATB46646.1"/>
    <property type="molecule type" value="Genomic_DNA"/>
</dbReference>
<keyword evidence="3" id="KW-1185">Reference proteome</keyword>
<sequence length="43" mass="4604">MNGVNGHQVQREGTAFPARTRALSTALTTTTTTTTTTRRARAV</sequence>
<dbReference type="Proteomes" id="UP000217343">
    <property type="component" value="Chromosome"/>
</dbReference>
<dbReference type="KEGG" id="mmas:MYMAC_002251"/>
<protein>
    <submittedName>
        <fullName evidence="2">Uncharacterized protein</fullName>
    </submittedName>
</protein>
<evidence type="ECO:0000313" key="2">
    <source>
        <dbReference type="EMBL" id="ATB46646.1"/>
    </source>
</evidence>
<reference evidence="2 3" key="1">
    <citation type="submission" date="2017-06" db="EMBL/GenBank/DDBJ databases">
        <title>Sequencing and comparative analysis of myxobacterial genomes.</title>
        <authorList>
            <person name="Rupp O."/>
            <person name="Goesmann A."/>
            <person name="Sogaard-Andersen L."/>
        </authorList>
    </citation>
    <scope>NUCLEOTIDE SEQUENCE [LARGE SCALE GENOMIC DNA]</scope>
    <source>
        <strain evidence="2 3">DSM 14697</strain>
    </source>
</reference>
<name>A0A250JU60_9BACT</name>
<feature type="compositionally biased region" description="Low complexity" evidence="1">
    <location>
        <begin position="18"/>
        <end position="37"/>
    </location>
</feature>